<dbReference type="Pfam" id="PF02538">
    <property type="entry name" value="Hydantoinase_B"/>
    <property type="match status" value="1"/>
</dbReference>
<organism evidence="2 3">
    <name type="scientific">Baekduia soli</name>
    <dbReference type="NCBI Taxonomy" id="496014"/>
    <lineage>
        <taxon>Bacteria</taxon>
        <taxon>Bacillati</taxon>
        <taxon>Actinomycetota</taxon>
        <taxon>Thermoleophilia</taxon>
        <taxon>Solirubrobacterales</taxon>
        <taxon>Baekduiaceae</taxon>
        <taxon>Baekduia</taxon>
    </lineage>
</organism>
<dbReference type="AlphaFoldDB" id="A0A5B8UD28"/>
<keyword evidence="3" id="KW-1185">Reference proteome</keyword>
<dbReference type="KEGG" id="bsol:FSW04_25280"/>
<proteinExistence type="predicted"/>
<dbReference type="PANTHER" id="PTHR11365:SF23">
    <property type="entry name" value="HYPOTHETICAL 5-OXOPROLINASE (EUROFUNG)-RELATED"/>
    <property type="match status" value="1"/>
</dbReference>
<dbReference type="InterPro" id="IPR016750">
    <property type="entry name" value="Aceto_COase_bsu/gsu"/>
</dbReference>
<feature type="domain" description="Hydantoinase B/oxoprolinase" evidence="1">
    <location>
        <begin position="41"/>
        <end position="597"/>
    </location>
</feature>
<evidence type="ECO:0000313" key="3">
    <source>
        <dbReference type="Proteomes" id="UP000321805"/>
    </source>
</evidence>
<sequence length="767" mass="83641">MATDVDTTIKWDGSVYPYIAPDQLDIHPSLQLHTDADETVDPVTHEVLRHALWNVNVEHGQSIIRTSGSPICAYGHDFNPAILDEEGGYVFFGKYNLYLAVSSATAVKWTLEYRSEKPGIHEGDMYLTNDPWIGTTHQPDVVIACPVFVDGKLFCWVSNTLHQWDLGGTAPGGFNPMAEDVYWEVPCYPPVKIVEGGEIRRDIEELYTRNSRLGDLVALDLRSQVTGCNVARDRVLALVARYGASTVKATMRKVQDDSAAAFSKRLESIPDGTWTEEGWMEVKLPGDRGLYRNRVKLTKRGGKLVFSNEGSAEQQGALNACLAAWKGAVISMLASTMLFDQMFALEGAMRNIEFEVVPGTISCATRPAAVSGGPPTTLLHSIGMAGLVISKMLFSSTDERLREEVMSCMGVLGYPVNAISGLDQRGSQYVSFLNDPVGAALAALPWRDGQDTGGWPWDLQSTIPNVEDNELFYPIIYLWRREVANSGGAGKFRGGNGCEGAVLSHKTDRINWVTVGAEVAVPGPGLFGGYPTSTNAFRLIKGADVPGYMERTGTTPTEPEQLAGETDWVPAKSFDRFTERDDLWIFSWAGAGGYGDPLERDPEMVREDVLLGRVTADWGLKAYGVVLTGEGEDLAVDAEATAARRATVIGQRLAEGRPWTGDEDCAGEGDGTVPPDGVVSEYIDIADGRFHAGDVDLGPAEGNYKAKALIRDMPLDEGNPTLRDPAIYTDHEVQFREVICPETGRLLQTEIVVDGAPPRWDLRPGQV</sequence>
<gene>
    <name evidence="2" type="ORF">FSW04_25280</name>
</gene>
<dbReference type="InterPro" id="IPR003692">
    <property type="entry name" value="Hydantoinase_B"/>
</dbReference>
<dbReference type="GO" id="GO:0017168">
    <property type="term" value="F:5-oxoprolinase (ATP-hydrolyzing) activity"/>
    <property type="evidence" value="ECO:0007669"/>
    <property type="project" value="TreeGrafter"/>
</dbReference>
<dbReference type="GO" id="GO:0006749">
    <property type="term" value="P:glutathione metabolic process"/>
    <property type="evidence" value="ECO:0007669"/>
    <property type="project" value="TreeGrafter"/>
</dbReference>
<protein>
    <recommendedName>
        <fullName evidence="1">Hydantoinase B/oxoprolinase domain-containing protein</fullName>
    </recommendedName>
</protein>
<name>A0A5B8UD28_9ACTN</name>
<reference evidence="2 3" key="1">
    <citation type="journal article" date="2018" name="J. Microbiol.">
        <title>Baekduia soli gen. nov., sp. nov., a novel bacterium isolated from the soil of Baekdu Mountain and proposal of a novel family name, Baekduiaceae fam. nov.</title>
        <authorList>
            <person name="An D.S."/>
            <person name="Siddiqi M.Z."/>
            <person name="Kim K.H."/>
            <person name="Yu H.S."/>
            <person name="Im W.T."/>
        </authorList>
    </citation>
    <scope>NUCLEOTIDE SEQUENCE [LARGE SCALE GENOMIC DNA]</scope>
    <source>
        <strain evidence="2 3">BR7-21</strain>
    </source>
</reference>
<accession>A0A5B8UD28</accession>
<dbReference type="GO" id="GO:0005829">
    <property type="term" value="C:cytosol"/>
    <property type="evidence" value="ECO:0007669"/>
    <property type="project" value="TreeGrafter"/>
</dbReference>
<dbReference type="Pfam" id="PF08882">
    <property type="entry name" value="Acetone_carb_G"/>
    <property type="match status" value="1"/>
</dbReference>
<dbReference type="InterPro" id="IPR045079">
    <property type="entry name" value="Oxoprolinase-like"/>
</dbReference>
<dbReference type="OrthoDB" id="102473at2"/>
<dbReference type="PANTHER" id="PTHR11365">
    <property type="entry name" value="5-OXOPROLINASE RELATED"/>
    <property type="match status" value="1"/>
</dbReference>
<dbReference type="Proteomes" id="UP000321805">
    <property type="component" value="Chromosome"/>
</dbReference>
<evidence type="ECO:0000259" key="1">
    <source>
        <dbReference type="Pfam" id="PF02538"/>
    </source>
</evidence>
<dbReference type="EMBL" id="CP042430">
    <property type="protein sequence ID" value="QEC50572.1"/>
    <property type="molecule type" value="Genomic_DNA"/>
</dbReference>
<dbReference type="RefSeq" id="WP_146923337.1">
    <property type="nucleotide sequence ID" value="NZ_CP042430.1"/>
</dbReference>
<evidence type="ECO:0000313" key="2">
    <source>
        <dbReference type="EMBL" id="QEC50572.1"/>
    </source>
</evidence>